<dbReference type="EMBL" id="GL349450">
    <property type="protein sequence ID" value="KNC48210.1"/>
    <property type="molecule type" value="Genomic_DNA"/>
</dbReference>
<proteinExistence type="predicted"/>
<keyword evidence="3" id="KW-1185">Reference proteome</keyword>
<accession>A0A0L0D7M8</accession>
<dbReference type="AlphaFoldDB" id="A0A0L0D7M8"/>
<dbReference type="Proteomes" id="UP000054408">
    <property type="component" value="Unassembled WGS sequence"/>
</dbReference>
<dbReference type="PANTHER" id="PTHR35190">
    <property type="entry name" value="PROTEIN DCD1B"/>
    <property type="match status" value="1"/>
</dbReference>
<dbReference type="OrthoDB" id="189997at2759"/>
<dbReference type="GeneID" id="25563982"/>
<reference evidence="2 3" key="1">
    <citation type="submission" date="2010-05" db="EMBL/GenBank/DDBJ databases">
        <title>The Genome Sequence of Thecamonas trahens ATCC 50062.</title>
        <authorList>
            <consortium name="The Broad Institute Genome Sequencing Platform"/>
            <person name="Russ C."/>
            <person name="Cuomo C."/>
            <person name="Shea T."/>
            <person name="Young S.K."/>
            <person name="Zeng Q."/>
            <person name="Koehrsen M."/>
            <person name="Haas B."/>
            <person name="Borodovsky M."/>
            <person name="Guigo R."/>
            <person name="Alvarado L."/>
            <person name="Berlin A."/>
            <person name="Bochicchio J."/>
            <person name="Borenstein D."/>
            <person name="Chapman S."/>
            <person name="Chen Z."/>
            <person name="Freedman E."/>
            <person name="Gellesch M."/>
            <person name="Goldberg J."/>
            <person name="Griggs A."/>
            <person name="Gujja S."/>
            <person name="Heilman E."/>
            <person name="Heiman D."/>
            <person name="Hepburn T."/>
            <person name="Howarth C."/>
            <person name="Jen D."/>
            <person name="Larson L."/>
            <person name="Mehta T."/>
            <person name="Park D."/>
            <person name="Pearson M."/>
            <person name="Roberts A."/>
            <person name="Saif S."/>
            <person name="Shenoy N."/>
            <person name="Sisk P."/>
            <person name="Stolte C."/>
            <person name="Sykes S."/>
            <person name="Thomson T."/>
            <person name="Walk T."/>
            <person name="White J."/>
            <person name="Yandava C."/>
            <person name="Burger G."/>
            <person name="Gray M.W."/>
            <person name="Holland P.W.H."/>
            <person name="King N."/>
            <person name="Lang F.B.F."/>
            <person name="Roger A.J."/>
            <person name="Ruiz-Trillo I."/>
            <person name="Lander E."/>
            <person name="Nusbaum C."/>
        </authorList>
    </citation>
    <scope>NUCLEOTIDE SEQUENCE [LARGE SCALE GENOMIC DNA]</scope>
    <source>
        <strain evidence="2 3">ATCC 50062</strain>
    </source>
</reference>
<dbReference type="PANTHER" id="PTHR35190:SF2">
    <property type="entry name" value="PROTEIN DCD1B"/>
    <property type="match status" value="1"/>
</dbReference>
<dbReference type="eggNOG" id="ENOG502RA4J">
    <property type="taxonomic scope" value="Eukaryota"/>
</dbReference>
<dbReference type="InterPro" id="IPR047803">
    <property type="entry name" value="DCD1A/B-like"/>
</dbReference>
<sequence length="442" mass="48427">MLHVTWIASVVVAVTMAMAMASATAMAMENELGQGVQCSGKANTAAPYTAPPQLVASTTNGKKFVVGPTGNQITVVHLYGTPYEMGVAAGTLLKQEIINLYDEFLPWVEEQALAYAKHLPRSLVDIITDIGIEAGLEMEVLLTEKYTPKHFVEEMKGIADGAGLTYNKVHRYSMFPELIKAACTIIAGWGNATKDGSLTQVRALDWGVDNPMRYAPITFVYHPEAGQGNAFMTQGFPGFVGAITGYSTETAICEKVWIHSNETILQGRPGYPWHFLLRDILQFDSTIAEATARMQAAKRTASIFVGVGSRVDGQGRIFEYSYDQLNEFDWNTPFPGYAPTPAEHPAMTDLVYVDKHSQPSSHPCTASLLDAIHGDITPEAIEQDFVSWVETGDMMIAVYDFGTNSVDVSVASQDPEANPILKAYERQFIRYDMAALFAEPRP</sequence>
<dbReference type="Gene3D" id="1.10.10.2120">
    <property type="match status" value="1"/>
</dbReference>
<feature type="signal peptide" evidence="1">
    <location>
        <begin position="1"/>
        <end position="21"/>
    </location>
</feature>
<feature type="chain" id="PRO_5005537273" evidence="1">
    <location>
        <begin position="22"/>
        <end position="442"/>
    </location>
</feature>
<keyword evidence="1" id="KW-0732">Signal</keyword>
<dbReference type="OMA" id="GICEKYW"/>
<dbReference type="RefSeq" id="XP_013758779.1">
    <property type="nucleotide sequence ID" value="XM_013903325.1"/>
</dbReference>
<name>A0A0L0D7M8_THETB</name>
<dbReference type="NCBIfam" id="NF040521">
    <property type="entry name" value="C45_proenzyme"/>
    <property type="match status" value="1"/>
</dbReference>
<dbReference type="InterPro" id="IPR047794">
    <property type="entry name" value="C45_proenzyme-like"/>
</dbReference>
<gene>
    <name evidence="2" type="ORF">AMSG_04439</name>
</gene>
<protein>
    <submittedName>
        <fullName evidence="2">Uncharacterized protein</fullName>
    </submittedName>
</protein>
<evidence type="ECO:0000256" key="1">
    <source>
        <dbReference type="SAM" id="SignalP"/>
    </source>
</evidence>
<organism evidence="2 3">
    <name type="scientific">Thecamonas trahens ATCC 50062</name>
    <dbReference type="NCBI Taxonomy" id="461836"/>
    <lineage>
        <taxon>Eukaryota</taxon>
        <taxon>Apusozoa</taxon>
        <taxon>Apusomonadida</taxon>
        <taxon>Apusomonadidae</taxon>
        <taxon>Thecamonas</taxon>
    </lineage>
</organism>
<evidence type="ECO:0000313" key="3">
    <source>
        <dbReference type="Proteomes" id="UP000054408"/>
    </source>
</evidence>
<evidence type="ECO:0000313" key="2">
    <source>
        <dbReference type="EMBL" id="KNC48210.1"/>
    </source>
</evidence>
<dbReference type="Gene3D" id="3.60.60.10">
    <property type="entry name" value="Penicillin V Acylase, Chain A"/>
    <property type="match status" value="1"/>
</dbReference>